<dbReference type="InterPro" id="IPR007515">
    <property type="entry name" value="Mss4"/>
</dbReference>
<keyword evidence="5" id="KW-0012">Acyltransferase</keyword>
<dbReference type="Gene3D" id="3.40.630.30">
    <property type="match status" value="1"/>
</dbReference>
<dbReference type="InterPro" id="IPR011057">
    <property type="entry name" value="Mss4-like_sf"/>
</dbReference>
<evidence type="ECO:0000313" key="8">
    <source>
        <dbReference type="Proteomes" id="UP001153365"/>
    </source>
</evidence>
<dbReference type="GO" id="GO:0008080">
    <property type="term" value="F:N-acetyltransferase activity"/>
    <property type="evidence" value="ECO:0007669"/>
    <property type="project" value="UniProtKB-ARBA"/>
</dbReference>
<keyword evidence="3" id="KW-0808">Transferase</keyword>
<keyword evidence="8" id="KW-1185">Reference proteome</keyword>
<dbReference type="Proteomes" id="UP001153365">
    <property type="component" value="Unassembled WGS sequence"/>
</dbReference>
<sequence length="309" mass="35237">MDDFKSKAEHTIRYTFEPILLSDLERVFELESIGFPPDEAASIESIRFRYSVAPDLFIGAYDDQNTKRLVGFINATRSSNETLDHDSLTKHDDYGNVILLHSIAIDPSHRRRSVAKNLLKHYIKTCEQAGESAIILACHEELMPLYLGVEFEDRGNSRFVHGSRPWREMRIKFGSRPTNPQELLCPVERCRCVILKGGVGKLISRMKCPLPRTDQTAEKSYTSCWLVNRPTSFENVGFSKPIEQQNNQESQEFRPIQTRWLSCGACDFGPIGWTESSGDLAKQFIKDPEGSFSNVSFLIDCQRVYTIKS</sequence>
<dbReference type="Pfam" id="PF00583">
    <property type="entry name" value="Acetyltransf_1"/>
    <property type="match status" value="1"/>
</dbReference>
<dbReference type="GO" id="GO:0005085">
    <property type="term" value="F:guanyl-nucleotide exchange factor activity"/>
    <property type="evidence" value="ECO:0007669"/>
    <property type="project" value="UniProtKB-KW"/>
</dbReference>
<evidence type="ECO:0000313" key="7">
    <source>
        <dbReference type="EMBL" id="CAH7677312.1"/>
    </source>
</evidence>
<proteinExistence type="predicted"/>
<accession>A0AAV0B1R9</accession>
<dbReference type="SUPFAM" id="SSF51316">
    <property type="entry name" value="Mss4-like"/>
    <property type="match status" value="1"/>
</dbReference>
<organism evidence="7 8">
    <name type="scientific">Phakopsora pachyrhizi</name>
    <name type="common">Asian soybean rust disease fungus</name>
    <dbReference type="NCBI Taxonomy" id="170000"/>
    <lineage>
        <taxon>Eukaryota</taxon>
        <taxon>Fungi</taxon>
        <taxon>Dikarya</taxon>
        <taxon>Basidiomycota</taxon>
        <taxon>Pucciniomycotina</taxon>
        <taxon>Pucciniomycetes</taxon>
        <taxon>Pucciniales</taxon>
        <taxon>Phakopsoraceae</taxon>
        <taxon>Phakopsora</taxon>
    </lineage>
</organism>
<keyword evidence="2" id="KW-0344">Guanine-nucleotide releasing factor</keyword>
<keyword evidence="4" id="KW-0653">Protein transport</keyword>
<keyword evidence="1" id="KW-0813">Transport</keyword>
<evidence type="ECO:0000256" key="5">
    <source>
        <dbReference type="ARBA" id="ARBA00023315"/>
    </source>
</evidence>
<name>A0AAV0B1R9_PHAPC</name>
<dbReference type="PANTHER" id="PTHR10908:SF0">
    <property type="entry name" value="SEROTONIN N-ACETYLTRANSFERASE"/>
    <property type="match status" value="1"/>
</dbReference>
<dbReference type="InterPro" id="IPR000182">
    <property type="entry name" value="GNAT_dom"/>
</dbReference>
<evidence type="ECO:0000256" key="1">
    <source>
        <dbReference type="ARBA" id="ARBA00022448"/>
    </source>
</evidence>
<dbReference type="AlphaFoldDB" id="A0AAV0B1R9"/>
<comment type="caution">
    <text evidence="7">The sequence shown here is derived from an EMBL/GenBank/DDBJ whole genome shotgun (WGS) entry which is preliminary data.</text>
</comment>
<evidence type="ECO:0000256" key="3">
    <source>
        <dbReference type="ARBA" id="ARBA00022679"/>
    </source>
</evidence>
<dbReference type="InterPro" id="IPR011323">
    <property type="entry name" value="Mss4/transl-control_tumour"/>
</dbReference>
<dbReference type="SUPFAM" id="SSF55729">
    <property type="entry name" value="Acyl-CoA N-acyltransferases (Nat)"/>
    <property type="match status" value="1"/>
</dbReference>
<dbReference type="InterPro" id="IPR016181">
    <property type="entry name" value="Acyl_CoA_acyltransferase"/>
</dbReference>
<gene>
    <name evidence="7" type="ORF">PPACK8108_LOCUS12449</name>
</gene>
<feature type="domain" description="N-acetyltransferase" evidence="6">
    <location>
        <begin position="14"/>
        <end position="174"/>
    </location>
</feature>
<dbReference type="PROSITE" id="PS51796">
    <property type="entry name" value="MSS4"/>
    <property type="match status" value="1"/>
</dbReference>
<dbReference type="InterPro" id="IPR051635">
    <property type="entry name" value="SNAT-like"/>
</dbReference>
<dbReference type="EMBL" id="CALTRL010002984">
    <property type="protein sequence ID" value="CAH7677312.1"/>
    <property type="molecule type" value="Genomic_DNA"/>
</dbReference>
<dbReference type="PROSITE" id="PS51186">
    <property type="entry name" value="GNAT"/>
    <property type="match status" value="1"/>
</dbReference>
<evidence type="ECO:0000256" key="4">
    <source>
        <dbReference type="ARBA" id="ARBA00022927"/>
    </source>
</evidence>
<dbReference type="CDD" id="cd04301">
    <property type="entry name" value="NAT_SF"/>
    <property type="match status" value="1"/>
</dbReference>
<dbReference type="Pfam" id="PF04421">
    <property type="entry name" value="Mss4"/>
    <property type="match status" value="1"/>
</dbReference>
<dbReference type="GO" id="GO:0007264">
    <property type="term" value="P:small GTPase-mediated signal transduction"/>
    <property type="evidence" value="ECO:0007669"/>
    <property type="project" value="InterPro"/>
</dbReference>
<evidence type="ECO:0000256" key="2">
    <source>
        <dbReference type="ARBA" id="ARBA00022658"/>
    </source>
</evidence>
<dbReference type="PANTHER" id="PTHR10908">
    <property type="entry name" value="SEROTONIN N-ACETYLTRANSFERASE"/>
    <property type="match status" value="1"/>
</dbReference>
<evidence type="ECO:0000259" key="6">
    <source>
        <dbReference type="PROSITE" id="PS51186"/>
    </source>
</evidence>
<reference evidence="7" key="1">
    <citation type="submission" date="2022-06" db="EMBL/GenBank/DDBJ databases">
        <authorList>
            <consortium name="SYNGENTA / RWTH Aachen University"/>
        </authorList>
    </citation>
    <scope>NUCLEOTIDE SEQUENCE</scope>
</reference>
<protein>
    <submittedName>
        <fullName evidence="7">Acyl-CoA N-acyltransferase</fullName>
    </submittedName>
</protein>
<dbReference type="GO" id="GO:0015031">
    <property type="term" value="P:protein transport"/>
    <property type="evidence" value="ECO:0007669"/>
    <property type="project" value="UniProtKB-KW"/>
</dbReference>
<dbReference type="Gene3D" id="2.170.150.10">
    <property type="entry name" value="Metal Binding Protein, Guanine Nucleotide Exchange Factor, Chain A"/>
    <property type="match status" value="1"/>
</dbReference>